<keyword evidence="2" id="KW-0472">Membrane</keyword>
<keyword evidence="1" id="KW-0378">Hydrolase</keyword>
<evidence type="ECO:0000256" key="2">
    <source>
        <dbReference type="SAM" id="Phobius"/>
    </source>
</evidence>
<comment type="caution">
    <text evidence="3">The sequence shown here is derived from an EMBL/GenBank/DDBJ whole genome shotgun (WGS) entry which is preliminary data.</text>
</comment>
<proteinExistence type="predicted"/>
<dbReference type="NCBIfam" id="NF033745">
    <property type="entry name" value="class_C_sortase"/>
    <property type="match status" value="1"/>
</dbReference>
<dbReference type="EMBL" id="JADCKL010000005">
    <property type="protein sequence ID" value="MBE5063296.1"/>
    <property type="molecule type" value="Genomic_DNA"/>
</dbReference>
<feature type="transmembrane region" description="Helical" evidence="2">
    <location>
        <begin position="269"/>
        <end position="291"/>
    </location>
</feature>
<dbReference type="SUPFAM" id="SSF63817">
    <property type="entry name" value="Sortase"/>
    <property type="match status" value="1"/>
</dbReference>
<keyword evidence="2" id="KW-1133">Transmembrane helix</keyword>
<organism evidence="3 4">
    <name type="scientific">Claveliimonas monacensis</name>
    <dbReference type="NCBI Taxonomy" id="2779351"/>
    <lineage>
        <taxon>Bacteria</taxon>
        <taxon>Bacillati</taxon>
        <taxon>Bacillota</taxon>
        <taxon>Clostridia</taxon>
        <taxon>Lachnospirales</taxon>
        <taxon>Lachnospiraceae</taxon>
        <taxon>Claveliimonas</taxon>
    </lineage>
</organism>
<protein>
    <submittedName>
        <fullName evidence="3">Class C sortase</fullName>
    </submittedName>
</protein>
<dbReference type="Gene3D" id="2.40.260.10">
    <property type="entry name" value="Sortase"/>
    <property type="match status" value="1"/>
</dbReference>
<gene>
    <name evidence="3" type="ORF">INF30_08475</name>
</gene>
<evidence type="ECO:0000313" key="3">
    <source>
        <dbReference type="EMBL" id="MBE5063296.1"/>
    </source>
</evidence>
<name>A0ABR9RJZ1_9FIRM</name>
<reference evidence="3 4" key="1">
    <citation type="submission" date="2020-10" db="EMBL/GenBank/DDBJ databases">
        <title>ChiBAC.</title>
        <authorList>
            <person name="Zenner C."/>
            <person name="Hitch T.C.A."/>
            <person name="Clavel T."/>
        </authorList>
    </citation>
    <scope>NUCLEOTIDE SEQUENCE [LARGE SCALE GENOMIC DNA]</scope>
    <source>
        <strain evidence="3 4">DSM 108991</strain>
    </source>
</reference>
<dbReference type="Proteomes" id="UP000758652">
    <property type="component" value="Unassembled WGS sequence"/>
</dbReference>
<keyword evidence="2" id="KW-0812">Transmembrane</keyword>
<dbReference type="NCBIfam" id="TIGR01076">
    <property type="entry name" value="sortase_fam"/>
    <property type="match status" value="1"/>
</dbReference>
<dbReference type="RefSeq" id="WP_226394887.1">
    <property type="nucleotide sequence ID" value="NZ_JADCKL010000005.1"/>
</dbReference>
<dbReference type="InterPro" id="IPR042002">
    <property type="entry name" value="Sortase_C"/>
</dbReference>
<evidence type="ECO:0000313" key="4">
    <source>
        <dbReference type="Proteomes" id="UP000758652"/>
    </source>
</evidence>
<evidence type="ECO:0000256" key="1">
    <source>
        <dbReference type="ARBA" id="ARBA00022801"/>
    </source>
</evidence>
<dbReference type="CDD" id="cd05827">
    <property type="entry name" value="Sortase_C"/>
    <property type="match status" value="1"/>
</dbReference>
<keyword evidence="4" id="KW-1185">Reference proteome</keyword>
<dbReference type="InterPro" id="IPR023365">
    <property type="entry name" value="Sortase_dom-sf"/>
</dbReference>
<dbReference type="InterPro" id="IPR005754">
    <property type="entry name" value="Sortase"/>
</dbReference>
<accession>A0ABR9RJZ1</accession>
<dbReference type="Pfam" id="PF04203">
    <property type="entry name" value="Sortase"/>
    <property type="match status" value="1"/>
</dbReference>
<sequence>MKRVIFTTLAVLLFLAGASLLLYPHARSLMSEYENGQEISRFQDEKLRIEQGSGQEGSTGTDYGGLLQQMQEYNASIYENGQSGLVDAWSYEQNPFDLQASGLPDDMVGYITIDAMNLRMPLYVGASRENMLKGAVVLGQTSMPIGGENTNCVIAAHRGNGGIPMFREIEVLQAGDKVEITNLWETIEYQVEKCIVIEPDDVDAVKILPGEDMVTLITCHPYPQNYQRYVVYCKRAGEGQADGDEELQARLGDGLPYESSEEDIRTEQMLNLIALGGLLTVFLLAVIFLFTRRKKKKRKRKRRDR</sequence>